<dbReference type="RefSeq" id="WP_010369036.1">
    <property type="nucleotide sequence ID" value="NZ_CP011924.1"/>
</dbReference>
<evidence type="ECO:0000313" key="2">
    <source>
        <dbReference type="EMBL" id="ATD05898.1"/>
    </source>
</evidence>
<dbReference type="Proteomes" id="UP000016521">
    <property type="component" value="Chromosome I"/>
</dbReference>
<name>A0ABM6NAZ5_PSEO7</name>
<protein>
    <submittedName>
        <fullName evidence="2">Uncharacterized protein</fullName>
    </submittedName>
</protein>
<proteinExistence type="predicted"/>
<keyword evidence="1" id="KW-0732">Signal</keyword>
<sequence length="178" mass="19474">MNVKKLFLASVSVISMNTLANVMTSELKPLELKAVDVATLKKVKDTAETAVLTKEARLKALPAAIAAPEKTVRVHHDIAYVKSASIGKVGYYKGDVLSDKQGNKRVVSGNLEIKYNGDLQSIANKFDLIILRDFENKIALVKPRSNNIELNNLALELSKLEQVAVAEVELLGSLERAF</sequence>
<organism evidence="2 3">
    <name type="scientific">Pseudoalteromonas piscicida</name>
    <dbReference type="NCBI Taxonomy" id="43662"/>
    <lineage>
        <taxon>Bacteria</taxon>
        <taxon>Pseudomonadati</taxon>
        <taxon>Pseudomonadota</taxon>
        <taxon>Gammaproteobacteria</taxon>
        <taxon>Alteromonadales</taxon>
        <taxon>Pseudoalteromonadaceae</taxon>
        <taxon>Pseudoalteromonas</taxon>
    </lineage>
</organism>
<feature type="signal peptide" evidence="1">
    <location>
        <begin position="1"/>
        <end position="20"/>
    </location>
</feature>
<dbReference type="EMBL" id="CP011924">
    <property type="protein sequence ID" value="ATD05898.1"/>
    <property type="molecule type" value="Genomic_DNA"/>
</dbReference>
<keyword evidence="3" id="KW-1185">Reference proteome</keyword>
<evidence type="ECO:0000256" key="1">
    <source>
        <dbReference type="SAM" id="SignalP"/>
    </source>
</evidence>
<evidence type="ECO:0000313" key="3">
    <source>
        <dbReference type="Proteomes" id="UP000016521"/>
    </source>
</evidence>
<gene>
    <name evidence="2" type="ORF">PPIS_a0634</name>
</gene>
<feature type="chain" id="PRO_5046613866" evidence="1">
    <location>
        <begin position="21"/>
        <end position="178"/>
    </location>
</feature>
<accession>A0ABM6NAZ5</accession>
<reference evidence="2 3" key="1">
    <citation type="submission" date="2015-06" db="EMBL/GenBank/DDBJ databases">
        <authorList>
            <person name="Xie B.-B."/>
            <person name="Rong J.-C."/>
            <person name="Qin Q.-L."/>
            <person name="Zhang Y.-Z."/>
        </authorList>
    </citation>
    <scope>NUCLEOTIDE SEQUENCE [LARGE SCALE GENOMIC DNA]</scope>
    <source>
        <strain evidence="2 3">JCM 20779</strain>
    </source>
</reference>